<dbReference type="AlphaFoldDB" id="A0A8K0PDV7"/>
<name>A0A8K0PDV7_9PEZI</name>
<organism evidence="1 2">
    <name type="scientific">Elsinoe batatas</name>
    <dbReference type="NCBI Taxonomy" id="2601811"/>
    <lineage>
        <taxon>Eukaryota</taxon>
        <taxon>Fungi</taxon>
        <taxon>Dikarya</taxon>
        <taxon>Ascomycota</taxon>
        <taxon>Pezizomycotina</taxon>
        <taxon>Dothideomycetes</taxon>
        <taxon>Dothideomycetidae</taxon>
        <taxon>Myriangiales</taxon>
        <taxon>Elsinoaceae</taxon>
        <taxon>Elsinoe</taxon>
    </lineage>
</organism>
<evidence type="ECO:0000313" key="1">
    <source>
        <dbReference type="EMBL" id="KAG8626116.1"/>
    </source>
</evidence>
<gene>
    <name evidence="1" type="ORF">KVT40_006517</name>
</gene>
<dbReference type="Pfam" id="PF01042">
    <property type="entry name" value="Ribonuc_L-PSP"/>
    <property type="match status" value="1"/>
</dbReference>
<dbReference type="Proteomes" id="UP000809789">
    <property type="component" value="Unassembled WGS sequence"/>
</dbReference>
<sequence length="130" mass="14557">MHVRKHQHWSQVTKTLACCWTPGQGEWDRPTREVPDNVFGQVDRAFENVEHTLSHAGASWKDVYAIRLYHTADLPEDGVKHFVECMRKWMLDHGPILSGIGIASLAFGMKVAVQVEAHVPTKAASQGESP</sequence>
<dbReference type="Gene3D" id="3.30.1330.40">
    <property type="entry name" value="RutC-like"/>
    <property type="match status" value="1"/>
</dbReference>
<evidence type="ECO:0000313" key="2">
    <source>
        <dbReference type="Proteomes" id="UP000809789"/>
    </source>
</evidence>
<protein>
    <submittedName>
        <fullName evidence="1">Uncharacterized protein</fullName>
    </submittedName>
</protein>
<dbReference type="EMBL" id="JAESVG020000007">
    <property type="protein sequence ID" value="KAG8626116.1"/>
    <property type="molecule type" value="Genomic_DNA"/>
</dbReference>
<dbReference type="InterPro" id="IPR035959">
    <property type="entry name" value="RutC-like_sf"/>
</dbReference>
<comment type="caution">
    <text evidence="1">The sequence shown here is derived from an EMBL/GenBank/DDBJ whole genome shotgun (WGS) entry which is preliminary data.</text>
</comment>
<keyword evidence="2" id="KW-1185">Reference proteome</keyword>
<dbReference type="OrthoDB" id="309640at2759"/>
<proteinExistence type="predicted"/>
<dbReference type="InterPro" id="IPR006175">
    <property type="entry name" value="YjgF/YER057c/UK114"/>
</dbReference>
<reference evidence="1" key="1">
    <citation type="submission" date="2021-07" db="EMBL/GenBank/DDBJ databases">
        <title>Elsinoe batatas strain:CRI-CJ2 Genome sequencing and assembly.</title>
        <authorList>
            <person name="Huang L."/>
        </authorList>
    </citation>
    <scope>NUCLEOTIDE SEQUENCE</scope>
    <source>
        <strain evidence="1">CRI-CJ2</strain>
    </source>
</reference>
<dbReference type="SUPFAM" id="SSF55298">
    <property type="entry name" value="YjgF-like"/>
    <property type="match status" value="1"/>
</dbReference>
<accession>A0A8K0PDV7</accession>